<accession>A0A0P0G633</accession>
<evidence type="ECO:0000313" key="2">
    <source>
        <dbReference type="Proteomes" id="UP000061809"/>
    </source>
</evidence>
<reference evidence="1 2" key="1">
    <citation type="journal article" date="2015" name="Science">
        <title>Genetic determinants of in vivo fitness and diet responsiveness in multiple human gut Bacteroides.</title>
        <authorList>
            <person name="Wu M."/>
            <person name="McNulty N.P."/>
            <person name="Rodionov D.A."/>
            <person name="Khoroshkin M.S."/>
            <person name="Griffin N.W."/>
            <person name="Cheng J."/>
            <person name="Latreille P."/>
            <person name="Kerstetter R.A."/>
            <person name="Terrapon N."/>
            <person name="Henrissat B."/>
            <person name="Osterman A.L."/>
            <person name="Gordon J.I."/>
        </authorList>
    </citation>
    <scope>NUCLEOTIDE SEQUENCE [LARGE SCALE GENOMIC DNA]</scope>
    <source>
        <strain evidence="1 2">WH2</strain>
    </source>
</reference>
<evidence type="ECO:0008006" key="3">
    <source>
        <dbReference type="Google" id="ProtNLM"/>
    </source>
</evidence>
<proteinExistence type="predicted"/>
<gene>
    <name evidence="1" type="ORF">BcellWH2_00275</name>
</gene>
<dbReference type="InterPro" id="IPR032774">
    <property type="entry name" value="WG_beta_rep"/>
</dbReference>
<organism evidence="1 2">
    <name type="scientific">Bacteroides cellulosilyticus</name>
    <dbReference type="NCBI Taxonomy" id="246787"/>
    <lineage>
        <taxon>Bacteria</taxon>
        <taxon>Pseudomonadati</taxon>
        <taxon>Bacteroidota</taxon>
        <taxon>Bacteroidia</taxon>
        <taxon>Bacteroidales</taxon>
        <taxon>Bacteroidaceae</taxon>
        <taxon>Bacteroides</taxon>
    </lineage>
</organism>
<dbReference type="RefSeq" id="WP_029426936.1">
    <property type="nucleotide sequence ID" value="NZ_CP012801.1"/>
</dbReference>
<dbReference type="KEGG" id="bcel:BcellWH2_00275"/>
<dbReference type="EMBL" id="CP012801">
    <property type="protein sequence ID" value="ALJ57551.1"/>
    <property type="molecule type" value="Genomic_DNA"/>
</dbReference>
<evidence type="ECO:0000313" key="1">
    <source>
        <dbReference type="EMBL" id="ALJ57551.1"/>
    </source>
</evidence>
<name>A0A0P0G633_9BACE</name>
<dbReference type="Pfam" id="PF14903">
    <property type="entry name" value="WG_beta_rep"/>
    <property type="match status" value="1"/>
</dbReference>
<protein>
    <recommendedName>
        <fullName evidence="3">WG repeat-containing protein</fullName>
    </recommendedName>
</protein>
<sequence>MDFDRIFTDNRLYSYYKSRYEDISEPLKEYQVHRDGSLSLMREPRLLGVKKNGKWGWIDSSERFVIPAIYDTGFVLCYDGVILLEKDGKYGGLYSANMTIAFQFKYKRLSYLKAGTYIATDSSGMQALVRPGDNMLTSYKYIGFLVDFANRITYVRRGFFGETKGIIDPETGRELS</sequence>
<dbReference type="Proteomes" id="UP000061809">
    <property type="component" value="Chromosome"/>
</dbReference>
<dbReference type="AlphaFoldDB" id="A0A0P0G633"/>
<dbReference type="PATRIC" id="fig|246787.4.peg.287"/>